<keyword evidence="1 3" id="KW-0808">Transferase</keyword>
<name>A0A8J3G4S4_9BACT</name>
<sequence>MSIDKVMRIWAFPSFYPYPEKGLPSTGIFGHRQYVALQELGVAIQVIIPIEGYPPFPFYLIDHSWRDSAKLNFPSERVLDGIKVHHPKIKSPKPSRFFKRTYEERYVDAVISFFKKNNILLDAELDVFYSQWLPESRLVLKAAKELGVKCAILAVGDDALIWPKEREQNFRALKEMWKSADFSLTVADYLGKEINTLINEDVNYKVVRRGVNHTYFQPSGISKTLLKNKLNLPQKTIILTVGTVLRRKGWVELLEACGQLKSKGVDFSLVGIYAGPPDLDLQQLVSDNGLKDNFIDLGSVKPDEVVQYYQAADIFCLPSYWEGIANAVVEAMACGCAVITTNVCGHPELIEHMRTGVLINPKNSAEVREAIELLLNGDLRKEIAQTAREFIVKEWGDYKVNAEKVLNILYGKV</sequence>
<dbReference type="PANTHER" id="PTHR46401:SF2">
    <property type="entry name" value="GLYCOSYLTRANSFERASE WBBK-RELATED"/>
    <property type="match status" value="1"/>
</dbReference>
<dbReference type="CDD" id="cd03801">
    <property type="entry name" value="GT4_PimA-like"/>
    <property type="match status" value="1"/>
</dbReference>
<dbReference type="PANTHER" id="PTHR46401">
    <property type="entry name" value="GLYCOSYLTRANSFERASE WBBK-RELATED"/>
    <property type="match status" value="1"/>
</dbReference>
<dbReference type="EMBL" id="BMYF01000005">
    <property type="protein sequence ID" value="GHB31417.1"/>
    <property type="molecule type" value="Genomic_DNA"/>
</dbReference>
<dbReference type="AlphaFoldDB" id="A0A8J3G4S4"/>
<gene>
    <name evidence="3" type="ORF">GCM10008106_10210</name>
</gene>
<feature type="domain" description="Glycosyl transferase family 1" evidence="2">
    <location>
        <begin position="226"/>
        <end position="389"/>
    </location>
</feature>
<dbReference type="RefSeq" id="WP_189579399.1">
    <property type="nucleotide sequence ID" value="NZ_BMYF01000005.1"/>
</dbReference>
<dbReference type="InterPro" id="IPR001296">
    <property type="entry name" value="Glyco_trans_1"/>
</dbReference>
<evidence type="ECO:0000313" key="4">
    <source>
        <dbReference type="Proteomes" id="UP000642809"/>
    </source>
</evidence>
<evidence type="ECO:0000259" key="2">
    <source>
        <dbReference type="Pfam" id="PF00534"/>
    </source>
</evidence>
<reference evidence="3" key="2">
    <citation type="submission" date="2020-09" db="EMBL/GenBank/DDBJ databases">
        <authorList>
            <person name="Sun Q."/>
            <person name="Kim S."/>
        </authorList>
    </citation>
    <scope>NUCLEOTIDE SEQUENCE</scope>
    <source>
        <strain evidence="3">KCTC 23224</strain>
    </source>
</reference>
<proteinExistence type="predicted"/>
<keyword evidence="4" id="KW-1185">Reference proteome</keyword>
<comment type="caution">
    <text evidence="3">The sequence shown here is derived from an EMBL/GenBank/DDBJ whole genome shotgun (WGS) entry which is preliminary data.</text>
</comment>
<evidence type="ECO:0000313" key="3">
    <source>
        <dbReference type="EMBL" id="GHB31417.1"/>
    </source>
</evidence>
<accession>A0A8J3G4S4</accession>
<reference evidence="3" key="1">
    <citation type="journal article" date="2014" name="Int. J. Syst. Evol. Microbiol.">
        <title>Complete genome sequence of Corynebacterium casei LMG S-19264T (=DSM 44701T), isolated from a smear-ripened cheese.</title>
        <authorList>
            <consortium name="US DOE Joint Genome Institute (JGI-PGF)"/>
            <person name="Walter F."/>
            <person name="Albersmeier A."/>
            <person name="Kalinowski J."/>
            <person name="Ruckert C."/>
        </authorList>
    </citation>
    <scope>NUCLEOTIDE SEQUENCE</scope>
    <source>
        <strain evidence="3">KCTC 23224</strain>
    </source>
</reference>
<dbReference type="GO" id="GO:0009103">
    <property type="term" value="P:lipopolysaccharide biosynthetic process"/>
    <property type="evidence" value="ECO:0007669"/>
    <property type="project" value="TreeGrafter"/>
</dbReference>
<dbReference type="SUPFAM" id="SSF53756">
    <property type="entry name" value="UDP-Glycosyltransferase/glycogen phosphorylase"/>
    <property type="match status" value="1"/>
</dbReference>
<evidence type="ECO:0000256" key="1">
    <source>
        <dbReference type="ARBA" id="ARBA00022679"/>
    </source>
</evidence>
<dbReference type="Proteomes" id="UP000642809">
    <property type="component" value="Unassembled WGS sequence"/>
</dbReference>
<dbReference type="GO" id="GO:0016757">
    <property type="term" value="F:glycosyltransferase activity"/>
    <property type="evidence" value="ECO:0007669"/>
    <property type="project" value="InterPro"/>
</dbReference>
<organism evidence="3 4">
    <name type="scientific">Mongoliitalea lutea</name>
    <dbReference type="NCBI Taxonomy" id="849756"/>
    <lineage>
        <taxon>Bacteria</taxon>
        <taxon>Pseudomonadati</taxon>
        <taxon>Bacteroidota</taxon>
        <taxon>Cytophagia</taxon>
        <taxon>Cytophagales</taxon>
        <taxon>Cyclobacteriaceae</taxon>
        <taxon>Mongoliitalea</taxon>
    </lineage>
</organism>
<dbReference type="Pfam" id="PF00534">
    <property type="entry name" value="Glycos_transf_1"/>
    <property type="match status" value="1"/>
</dbReference>
<dbReference type="Gene3D" id="3.40.50.2000">
    <property type="entry name" value="Glycogen Phosphorylase B"/>
    <property type="match status" value="2"/>
</dbReference>
<protein>
    <submittedName>
        <fullName evidence="3">Glycosyl transferase</fullName>
    </submittedName>
</protein>